<dbReference type="Gene3D" id="3.40.190.10">
    <property type="entry name" value="Periplasmic binding protein-like II"/>
    <property type="match status" value="1"/>
</dbReference>
<evidence type="ECO:0000313" key="2">
    <source>
        <dbReference type="EMBL" id="MEQ2414581.1"/>
    </source>
</evidence>
<reference evidence="2 3" key="1">
    <citation type="submission" date="2024-04" db="EMBL/GenBank/DDBJ databases">
        <title>Human intestinal bacterial collection.</title>
        <authorList>
            <person name="Pauvert C."/>
            <person name="Hitch T.C.A."/>
            <person name="Clavel T."/>
        </authorList>
    </citation>
    <scope>NUCLEOTIDE SEQUENCE [LARGE SCALE GENOMIC DNA]</scope>
    <source>
        <strain evidence="2 3">CLA-AA-H161</strain>
    </source>
</reference>
<dbReference type="SUPFAM" id="SSF53850">
    <property type="entry name" value="Periplasmic binding protein-like II"/>
    <property type="match status" value="1"/>
</dbReference>
<dbReference type="EMBL" id="JBBNFW010000195">
    <property type="protein sequence ID" value="MEQ2414581.1"/>
    <property type="molecule type" value="Genomic_DNA"/>
</dbReference>
<protein>
    <submittedName>
        <fullName evidence="2">ABC transporter substrate-binding protein</fullName>
    </submittedName>
</protein>
<evidence type="ECO:0000259" key="1">
    <source>
        <dbReference type="Pfam" id="PF12010"/>
    </source>
</evidence>
<gene>
    <name evidence="2" type="ORF">AAAX94_16350</name>
</gene>
<accession>A0ABV1CSG1</accession>
<name>A0ABV1CSG1_9FIRM</name>
<sequence>MEDETAKNKINKIMEKELGVKIDIKLIDFDHYEQNVKKMIANGEQVDILVNLCNMYVEGAVRGDLLELTDLLEKEGKGILSTIGKNLMATCTMNGGIYGIPNIRDHAVRTDTYYLNREILERNQINPKEIRSLEELETVFEKIHENEPDTIVVSSNLQTLCGNDYYLSANSSYPIGVLEDEGRGDLYMNLFESEEYRKRLEIVQRWHEKGYIQNELKSEKVVNKKGETFAFIRCGKPGGEEEMKRLTSKEYYELQLGEDVITQASYMIFTYGISKNTISAEKSIKILEILYQNRDINNILKKMIPEWVLPNLFLTDSDAECSENLWEEVKRFERNARKSNDIGFVFDPSSVMEEYLKVCKIYNRYRVLLENGIFEYEKLLRQMNQEMNDAGIDIVIQEKNRQYQLWKNSRQF</sequence>
<evidence type="ECO:0000313" key="3">
    <source>
        <dbReference type="Proteomes" id="UP001470752"/>
    </source>
</evidence>
<dbReference type="InterPro" id="IPR022627">
    <property type="entry name" value="DUF3502"/>
</dbReference>
<feature type="domain" description="DUF3502" evidence="1">
    <location>
        <begin position="343"/>
        <end position="408"/>
    </location>
</feature>
<dbReference type="Pfam" id="PF12010">
    <property type="entry name" value="DUF3502"/>
    <property type="match status" value="1"/>
</dbReference>
<dbReference type="Proteomes" id="UP001470752">
    <property type="component" value="Unassembled WGS sequence"/>
</dbReference>
<comment type="caution">
    <text evidence="2">The sequence shown here is derived from an EMBL/GenBank/DDBJ whole genome shotgun (WGS) entry which is preliminary data.</text>
</comment>
<organism evidence="2 3">
    <name type="scientific">Blautia acetigignens</name>
    <dbReference type="NCBI Taxonomy" id="2981783"/>
    <lineage>
        <taxon>Bacteria</taxon>
        <taxon>Bacillati</taxon>
        <taxon>Bacillota</taxon>
        <taxon>Clostridia</taxon>
        <taxon>Lachnospirales</taxon>
        <taxon>Lachnospiraceae</taxon>
        <taxon>Blautia</taxon>
    </lineage>
</organism>
<keyword evidence="3" id="KW-1185">Reference proteome</keyword>
<dbReference type="RefSeq" id="WP_207743306.1">
    <property type="nucleotide sequence ID" value="NZ_JBBNFW010000195.1"/>
</dbReference>
<proteinExistence type="predicted"/>